<evidence type="ECO:0000259" key="12">
    <source>
        <dbReference type="Pfam" id="PF23539"/>
    </source>
</evidence>
<evidence type="ECO:0000256" key="1">
    <source>
        <dbReference type="ARBA" id="ARBA00000085"/>
    </source>
</evidence>
<protein>
    <recommendedName>
        <fullName evidence="2">histidine kinase</fullName>
        <ecNumber evidence="2">2.7.13.3</ecNumber>
    </recommendedName>
</protein>
<evidence type="ECO:0000256" key="5">
    <source>
        <dbReference type="ARBA" id="ARBA00022741"/>
    </source>
</evidence>
<dbReference type="SUPFAM" id="SSF55874">
    <property type="entry name" value="ATPase domain of HSP90 chaperone/DNA topoisomerase II/histidine kinase"/>
    <property type="match status" value="1"/>
</dbReference>
<keyword evidence="5" id="KW-0547">Nucleotide-binding</keyword>
<evidence type="ECO:0000256" key="2">
    <source>
        <dbReference type="ARBA" id="ARBA00012438"/>
    </source>
</evidence>
<comment type="caution">
    <text evidence="13">The sequence shown here is derived from an EMBL/GenBank/DDBJ whole genome shotgun (WGS) entry which is preliminary data.</text>
</comment>
<dbReference type="Gene3D" id="1.20.5.1930">
    <property type="match status" value="1"/>
</dbReference>
<dbReference type="Pfam" id="PF02518">
    <property type="entry name" value="HATPase_c"/>
    <property type="match status" value="1"/>
</dbReference>
<gene>
    <name evidence="13" type="ORF">GCM10010171_10280</name>
</gene>
<dbReference type="AlphaFoldDB" id="A0A918L8T9"/>
<dbReference type="InterPro" id="IPR003594">
    <property type="entry name" value="HATPase_dom"/>
</dbReference>
<dbReference type="Gene3D" id="3.30.565.10">
    <property type="entry name" value="Histidine kinase-like ATPase, C-terminal domain"/>
    <property type="match status" value="1"/>
</dbReference>
<proteinExistence type="predicted"/>
<evidence type="ECO:0000256" key="6">
    <source>
        <dbReference type="ARBA" id="ARBA00022777"/>
    </source>
</evidence>
<evidence type="ECO:0000313" key="14">
    <source>
        <dbReference type="Proteomes" id="UP000660680"/>
    </source>
</evidence>
<keyword evidence="14" id="KW-1185">Reference proteome</keyword>
<dbReference type="InterPro" id="IPR011712">
    <property type="entry name" value="Sig_transdc_His_kin_sub3_dim/P"/>
</dbReference>
<dbReference type="EC" id="2.7.13.3" evidence="2"/>
<feature type="domain" description="Signal transduction histidine kinase subgroup 3 dimerisation and phosphoacceptor" evidence="11">
    <location>
        <begin position="191"/>
        <end position="256"/>
    </location>
</feature>
<dbReference type="CDD" id="cd16917">
    <property type="entry name" value="HATPase_UhpB-NarQ-NarX-like"/>
    <property type="match status" value="1"/>
</dbReference>
<evidence type="ECO:0000259" key="10">
    <source>
        <dbReference type="Pfam" id="PF02518"/>
    </source>
</evidence>
<dbReference type="GO" id="GO:0000155">
    <property type="term" value="F:phosphorelay sensor kinase activity"/>
    <property type="evidence" value="ECO:0007669"/>
    <property type="project" value="InterPro"/>
</dbReference>
<comment type="catalytic activity">
    <reaction evidence="1">
        <text>ATP + protein L-histidine = ADP + protein N-phospho-L-histidine.</text>
        <dbReference type="EC" id="2.7.13.3"/>
    </reaction>
</comment>
<evidence type="ECO:0000256" key="4">
    <source>
        <dbReference type="ARBA" id="ARBA00022679"/>
    </source>
</evidence>
<dbReference type="Pfam" id="PF23539">
    <property type="entry name" value="DUF7134"/>
    <property type="match status" value="1"/>
</dbReference>
<dbReference type="Proteomes" id="UP000660680">
    <property type="component" value="Unassembled WGS sequence"/>
</dbReference>
<feature type="transmembrane region" description="Helical" evidence="9">
    <location>
        <begin position="91"/>
        <end position="109"/>
    </location>
</feature>
<keyword evidence="9" id="KW-1133">Transmembrane helix</keyword>
<name>A0A918L8T9_9PSEU</name>
<evidence type="ECO:0000256" key="9">
    <source>
        <dbReference type="SAM" id="Phobius"/>
    </source>
</evidence>
<accession>A0A918L8T9</accession>
<dbReference type="InterPro" id="IPR055558">
    <property type="entry name" value="DUF7134"/>
</dbReference>
<dbReference type="PANTHER" id="PTHR24421:SF10">
    <property type="entry name" value="NITRATE_NITRITE SENSOR PROTEIN NARQ"/>
    <property type="match status" value="1"/>
</dbReference>
<evidence type="ECO:0000256" key="7">
    <source>
        <dbReference type="ARBA" id="ARBA00022840"/>
    </source>
</evidence>
<keyword evidence="3" id="KW-0597">Phosphoprotein</keyword>
<keyword evidence="8" id="KW-0902">Two-component regulatory system</keyword>
<evidence type="ECO:0000256" key="3">
    <source>
        <dbReference type="ARBA" id="ARBA00022553"/>
    </source>
</evidence>
<organism evidence="13 14">
    <name type="scientific">Actinokineospora fastidiosa</name>
    <dbReference type="NCBI Taxonomy" id="1816"/>
    <lineage>
        <taxon>Bacteria</taxon>
        <taxon>Bacillati</taxon>
        <taxon>Actinomycetota</taxon>
        <taxon>Actinomycetes</taxon>
        <taxon>Pseudonocardiales</taxon>
        <taxon>Pseudonocardiaceae</taxon>
        <taxon>Actinokineospora</taxon>
    </lineage>
</organism>
<dbReference type="GO" id="GO:0005524">
    <property type="term" value="F:ATP binding"/>
    <property type="evidence" value="ECO:0007669"/>
    <property type="project" value="UniProtKB-KW"/>
</dbReference>
<dbReference type="Pfam" id="PF07730">
    <property type="entry name" value="HisKA_3"/>
    <property type="match status" value="1"/>
</dbReference>
<keyword evidence="7" id="KW-0067">ATP-binding</keyword>
<evidence type="ECO:0000259" key="11">
    <source>
        <dbReference type="Pfam" id="PF07730"/>
    </source>
</evidence>
<dbReference type="InterPro" id="IPR050482">
    <property type="entry name" value="Sensor_HK_TwoCompSys"/>
</dbReference>
<keyword evidence="9" id="KW-0812">Transmembrane</keyword>
<evidence type="ECO:0000256" key="8">
    <source>
        <dbReference type="ARBA" id="ARBA00023012"/>
    </source>
</evidence>
<keyword evidence="9" id="KW-0472">Membrane</keyword>
<feature type="domain" description="DUF7134" evidence="12">
    <location>
        <begin position="6"/>
        <end position="163"/>
    </location>
</feature>
<keyword evidence="6 13" id="KW-0418">Kinase</keyword>
<keyword evidence="4" id="KW-0808">Transferase</keyword>
<sequence>MRRLSLWFKAHPMAGDAHIAVAIALFELPLIAAMASGWHTAILILVGIGLTAPLVIRRRNPLLSAYLVLAAGAVQLFTHGEGSDDTPDLRLRVADMALGISLYTLVAYVGRRQAALYAVGLAIGTGAWAFWRFSGMEPLIMVTFAAIIFALCWVLGEFAGARRAYHVEVERRLALLETERDHQARIAVGEERARIARELHDVVAHAVSVMVVQSEGAAYAVRTDPDMAEQAIRTVAQTGRDALTELRRLLGVLRSDAAETGRAPQPGAQSISELAERVRAVGVPVVLELTGELDDLPAGVGLGVYRIVQEALTNTIKHAGPGASAAVRVKRDGDQVELDITDRGRGAKRGLASGGNGLIGMRERAHVFGGSLEAGPLPTGGWRVHAVLPVTAA</sequence>
<dbReference type="GO" id="GO:0046983">
    <property type="term" value="F:protein dimerization activity"/>
    <property type="evidence" value="ECO:0007669"/>
    <property type="project" value="InterPro"/>
</dbReference>
<feature type="transmembrane region" description="Helical" evidence="9">
    <location>
        <begin position="63"/>
        <end position="79"/>
    </location>
</feature>
<feature type="transmembrane region" description="Helical" evidence="9">
    <location>
        <begin position="38"/>
        <end position="56"/>
    </location>
</feature>
<evidence type="ECO:0000313" key="13">
    <source>
        <dbReference type="EMBL" id="GGS19618.1"/>
    </source>
</evidence>
<reference evidence="13" key="1">
    <citation type="journal article" date="2014" name="Int. J. Syst. Evol. Microbiol.">
        <title>Complete genome sequence of Corynebacterium casei LMG S-19264T (=DSM 44701T), isolated from a smear-ripened cheese.</title>
        <authorList>
            <consortium name="US DOE Joint Genome Institute (JGI-PGF)"/>
            <person name="Walter F."/>
            <person name="Albersmeier A."/>
            <person name="Kalinowski J."/>
            <person name="Ruckert C."/>
        </authorList>
    </citation>
    <scope>NUCLEOTIDE SEQUENCE</scope>
    <source>
        <strain evidence="13">JCM 3276</strain>
    </source>
</reference>
<dbReference type="InterPro" id="IPR036890">
    <property type="entry name" value="HATPase_C_sf"/>
</dbReference>
<feature type="transmembrane region" description="Helical" evidence="9">
    <location>
        <begin position="114"/>
        <end position="133"/>
    </location>
</feature>
<feature type="transmembrane region" description="Helical" evidence="9">
    <location>
        <begin position="139"/>
        <end position="156"/>
    </location>
</feature>
<reference evidence="13" key="2">
    <citation type="submission" date="2020-09" db="EMBL/GenBank/DDBJ databases">
        <authorList>
            <person name="Sun Q."/>
            <person name="Ohkuma M."/>
        </authorList>
    </citation>
    <scope>NUCLEOTIDE SEQUENCE</scope>
    <source>
        <strain evidence="13">JCM 3276</strain>
    </source>
</reference>
<dbReference type="PANTHER" id="PTHR24421">
    <property type="entry name" value="NITRATE/NITRITE SENSOR PROTEIN NARX-RELATED"/>
    <property type="match status" value="1"/>
</dbReference>
<feature type="domain" description="Histidine kinase/HSP90-like ATPase" evidence="10">
    <location>
        <begin position="302"/>
        <end position="391"/>
    </location>
</feature>
<dbReference type="GO" id="GO:0016020">
    <property type="term" value="C:membrane"/>
    <property type="evidence" value="ECO:0007669"/>
    <property type="project" value="InterPro"/>
</dbReference>
<dbReference type="EMBL" id="BMRB01000001">
    <property type="protein sequence ID" value="GGS19618.1"/>
    <property type="molecule type" value="Genomic_DNA"/>
</dbReference>